<protein>
    <submittedName>
        <fullName evidence="1">Uncharacterized protein</fullName>
    </submittedName>
</protein>
<reference evidence="1 2" key="1">
    <citation type="submission" date="2020-07" db="EMBL/GenBank/DDBJ databases">
        <title>Characterization and genome sequencing of isolate MD1, a novel member within the family Lachnospiraceae.</title>
        <authorList>
            <person name="Rettenmaier R."/>
            <person name="Di Bello L."/>
            <person name="Zinser C."/>
            <person name="Scheitz K."/>
            <person name="Liebl W."/>
            <person name="Zverlov V."/>
        </authorList>
    </citation>
    <scope>NUCLEOTIDE SEQUENCE [LARGE SCALE GENOMIC DNA]</scope>
    <source>
        <strain evidence="1 2">MD1</strain>
    </source>
</reference>
<dbReference type="Proteomes" id="UP000574276">
    <property type="component" value="Unassembled WGS sequence"/>
</dbReference>
<accession>A0A839K411</accession>
<dbReference type="RefSeq" id="WP_228353386.1">
    <property type="nucleotide sequence ID" value="NZ_JACEGA010000001.1"/>
</dbReference>
<evidence type="ECO:0000313" key="2">
    <source>
        <dbReference type="Proteomes" id="UP000574276"/>
    </source>
</evidence>
<name>A0A839K411_9FIRM</name>
<gene>
    <name evidence="1" type="ORF">H0486_12840</name>
</gene>
<proteinExistence type="predicted"/>
<keyword evidence="2" id="KW-1185">Reference proteome</keyword>
<organism evidence="1 2">
    <name type="scientific">Variimorphobacter saccharofermentans</name>
    <dbReference type="NCBI Taxonomy" id="2755051"/>
    <lineage>
        <taxon>Bacteria</taxon>
        <taxon>Bacillati</taxon>
        <taxon>Bacillota</taxon>
        <taxon>Clostridia</taxon>
        <taxon>Lachnospirales</taxon>
        <taxon>Lachnospiraceae</taxon>
        <taxon>Variimorphobacter</taxon>
    </lineage>
</organism>
<dbReference type="EMBL" id="JACEGA010000001">
    <property type="protein sequence ID" value="MBB2183759.1"/>
    <property type="molecule type" value="Genomic_DNA"/>
</dbReference>
<evidence type="ECO:0000313" key="1">
    <source>
        <dbReference type="EMBL" id="MBB2183759.1"/>
    </source>
</evidence>
<dbReference type="AlphaFoldDB" id="A0A839K411"/>
<sequence length="62" mass="7473">MIPDIVNDDKYKNYLDVKKIMALAVENKEFLHQEVLEENIRLMQDQLLDYIFEKEGDSICYF</sequence>
<comment type="caution">
    <text evidence="1">The sequence shown here is derived from an EMBL/GenBank/DDBJ whole genome shotgun (WGS) entry which is preliminary data.</text>
</comment>